<keyword evidence="3" id="KW-0238">DNA-binding</keyword>
<dbReference type="CDD" id="cd00397">
    <property type="entry name" value="DNA_BRE_C"/>
    <property type="match status" value="1"/>
</dbReference>
<protein>
    <submittedName>
        <fullName evidence="6">Tyrosine-type recombinase/integrase</fullName>
    </submittedName>
</protein>
<dbReference type="InterPro" id="IPR002104">
    <property type="entry name" value="Integrase_catalytic"/>
</dbReference>
<evidence type="ECO:0000256" key="2">
    <source>
        <dbReference type="ARBA" id="ARBA00022908"/>
    </source>
</evidence>
<feature type="domain" description="Tyr recombinase" evidence="5">
    <location>
        <begin position="199"/>
        <end position="412"/>
    </location>
</feature>
<dbReference type="GO" id="GO:0005737">
    <property type="term" value="C:cytoplasm"/>
    <property type="evidence" value="ECO:0007669"/>
    <property type="project" value="UniProtKB-SubCell"/>
</dbReference>
<evidence type="ECO:0000256" key="4">
    <source>
        <dbReference type="ARBA" id="ARBA00023172"/>
    </source>
</evidence>
<dbReference type="PANTHER" id="PTHR30349">
    <property type="entry name" value="PHAGE INTEGRASE-RELATED"/>
    <property type="match status" value="1"/>
</dbReference>
<dbReference type="InterPro" id="IPR050090">
    <property type="entry name" value="Tyrosine_recombinase_XerCD"/>
</dbReference>
<dbReference type="GO" id="GO:0003677">
    <property type="term" value="F:DNA binding"/>
    <property type="evidence" value="ECO:0007669"/>
    <property type="project" value="UniProtKB-KW"/>
</dbReference>
<dbReference type="EMBL" id="WOWR01000051">
    <property type="protein sequence ID" value="KAF0251867.1"/>
    <property type="molecule type" value="Genomic_DNA"/>
</dbReference>
<sequence>MKVAPFALLPLFSTHRWFIESSAEADDEIALSVHQYLCTFPSEADAQAGYGAVRGFLESYTSNEATFNSYRTHAERLLLWSLLIRKRPLLDLRRSDAEAFLEFCMNPPEPWVGQVVRNRYLQGHTVEGGSLVPNPAWRPFATITKGGYYNLTAGSIAQVFSVCSSLFEYAIDEGICVVVNPFRAIKQKSKFKSRSAQVKTTRALTPLQWEYVLEAAEDMADSDPARHERSLFIAATLFSMYLRVSDICGRENWEPSMGDFRLDHDGNWWFHAIGKGNKSGKIAVRTDYVDCYLKRYRRFLGLSPLPLANETSPLLMTLDGKAGLSTRMVRIIMRSVFDSAINRMMAEGRHEGEIQNLRVASTHWLRHTAATFDAPFRDPKDLQADLRHSSLSTTQNVYYSSQDDQRAYSIKKLTMKDRG</sequence>
<keyword evidence="2" id="KW-0229">DNA integration</keyword>
<dbReference type="InterPro" id="IPR010998">
    <property type="entry name" value="Integrase_recombinase_N"/>
</dbReference>
<reference evidence="6 7" key="1">
    <citation type="submission" date="2019-12" db="EMBL/GenBank/DDBJ databases">
        <authorList>
            <person name="Woiski C."/>
        </authorList>
    </citation>
    <scope>NUCLEOTIDE SEQUENCE [LARGE SCALE GENOMIC DNA]</scope>
    <source>
        <strain evidence="6 7">BOE100</strain>
    </source>
</reference>
<proteinExistence type="predicted"/>
<accession>A0A7V8J202</accession>
<gene>
    <name evidence="6" type="ORF">GN299_26500</name>
</gene>
<dbReference type="PANTHER" id="PTHR30349:SF77">
    <property type="entry name" value="TYROSINE RECOMBINASE XERC"/>
    <property type="match status" value="1"/>
</dbReference>
<comment type="caution">
    <text evidence="6">The sequence shown here is derived from an EMBL/GenBank/DDBJ whole genome shotgun (WGS) entry which is preliminary data.</text>
</comment>
<dbReference type="PROSITE" id="PS51898">
    <property type="entry name" value="TYR_RECOMBINASE"/>
    <property type="match status" value="1"/>
</dbReference>
<dbReference type="GO" id="GO:0006310">
    <property type="term" value="P:DNA recombination"/>
    <property type="evidence" value="ECO:0007669"/>
    <property type="project" value="UniProtKB-KW"/>
</dbReference>
<name>A0A7V8J202_PSEPU</name>
<keyword evidence="4" id="KW-0233">DNA recombination</keyword>
<dbReference type="SUPFAM" id="SSF56349">
    <property type="entry name" value="DNA breaking-rejoining enzymes"/>
    <property type="match status" value="1"/>
</dbReference>
<evidence type="ECO:0000259" key="5">
    <source>
        <dbReference type="PROSITE" id="PS51898"/>
    </source>
</evidence>
<dbReference type="InterPro" id="IPR011010">
    <property type="entry name" value="DNA_brk_join_enz"/>
</dbReference>
<dbReference type="Gene3D" id="1.10.443.10">
    <property type="entry name" value="Intergrase catalytic core"/>
    <property type="match status" value="1"/>
</dbReference>
<dbReference type="AlphaFoldDB" id="A0A7V8J202"/>
<evidence type="ECO:0000256" key="1">
    <source>
        <dbReference type="ARBA" id="ARBA00004496"/>
    </source>
</evidence>
<comment type="subcellular location">
    <subcellularLocation>
        <location evidence="1">Cytoplasm</location>
    </subcellularLocation>
</comment>
<dbReference type="GO" id="GO:0015074">
    <property type="term" value="P:DNA integration"/>
    <property type="evidence" value="ECO:0007669"/>
    <property type="project" value="UniProtKB-KW"/>
</dbReference>
<organism evidence="6 7">
    <name type="scientific">Pseudomonas putida</name>
    <name type="common">Arthrobacter siderocapsulatus</name>
    <dbReference type="NCBI Taxonomy" id="303"/>
    <lineage>
        <taxon>Bacteria</taxon>
        <taxon>Pseudomonadati</taxon>
        <taxon>Pseudomonadota</taxon>
        <taxon>Gammaproteobacteria</taxon>
        <taxon>Pseudomonadales</taxon>
        <taxon>Pseudomonadaceae</taxon>
        <taxon>Pseudomonas</taxon>
    </lineage>
</organism>
<evidence type="ECO:0000313" key="7">
    <source>
        <dbReference type="Proteomes" id="UP000442695"/>
    </source>
</evidence>
<evidence type="ECO:0000313" key="6">
    <source>
        <dbReference type="EMBL" id="KAF0251867.1"/>
    </source>
</evidence>
<dbReference type="InterPro" id="IPR013762">
    <property type="entry name" value="Integrase-like_cat_sf"/>
</dbReference>
<evidence type="ECO:0000256" key="3">
    <source>
        <dbReference type="ARBA" id="ARBA00023125"/>
    </source>
</evidence>
<dbReference type="Proteomes" id="UP000442695">
    <property type="component" value="Unassembled WGS sequence"/>
</dbReference>
<dbReference type="Gene3D" id="1.10.150.130">
    <property type="match status" value="1"/>
</dbReference>